<name>A0ABS3AVT8_9FIRM</name>
<keyword evidence="4" id="KW-1185">Reference proteome</keyword>
<evidence type="ECO:0000313" key="3">
    <source>
        <dbReference type="EMBL" id="MBN4077468.1"/>
    </source>
</evidence>
<accession>A0ABS3AVT8</accession>
<dbReference type="InterPro" id="IPR036771">
    <property type="entry name" value="ATPsynth_dsu/esu_N"/>
</dbReference>
<dbReference type="Proteomes" id="UP000765003">
    <property type="component" value="Unassembled WGS sequence"/>
</dbReference>
<keyword evidence="1" id="KW-0139">CF(1)</keyword>
<dbReference type="Pfam" id="PF02823">
    <property type="entry name" value="ATP-synt_DE_N"/>
    <property type="match status" value="1"/>
</dbReference>
<reference evidence="3" key="1">
    <citation type="submission" date="2021-02" db="EMBL/GenBank/DDBJ databases">
        <title>Activity-based single-cell genomes from oceanic crustal fluid captures similar information to metagenomic and metatranscriptomic surveys with orders of magnitude less sampling.</title>
        <authorList>
            <person name="D'Angelo T.S."/>
            <person name="Orcutt B.N."/>
        </authorList>
    </citation>
    <scope>NUCLEOTIDE SEQUENCE [LARGE SCALE GENOMIC DNA]</scope>
    <source>
        <strain evidence="3">AH-315-E05</strain>
    </source>
</reference>
<protein>
    <recommendedName>
        <fullName evidence="2">ATP synthase F1 complex delta/epsilon subunit N-terminal domain-containing protein</fullName>
    </recommendedName>
</protein>
<feature type="non-terminal residue" evidence="3">
    <location>
        <position position="34"/>
    </location>
</feature>
<dbReference type="InterPro" id="IPR020546">
    <property type="entry name" value="ATP_synth_F1_dsu/esu_N"/>
</dbReference>
<comment type="caution">
    <text evidence="3">The sequence shown here is derived from an EMBL/GenBank/DDBJ whole genome shotgun (WGS) entry which is preliminary data.</text>
</comment>
<gene>
    <name evidence="3" type="ORF">JYT19_01000</name>
</gene>
<evidence type="ECO:0000256" key="1">
    <source>
        <dbReference type="ARBA" id="ARBA00023196"/>
    </source>
</evidence>
<evidence type="ECO:0000313" key="4">
    <source>
        <dbReference type="Proteomes" id="UP000765003"/>
    </source>
</evidence>
<dbReference type="Gene3D" id="2.60.15.10">
    <property type="entry name" value="F0F1 ATP synthase delta/epsilon subunit, N-terminal"/>
    <property type="match status" value="1"/>
</dbReference>
<feature type="domain" description="ATP synthase F1 complex delta/epsilon subunit N-terminal" evidence="2">
    <location>
        <begin position="3"/>
        <end position="33"/>
    </location>
</feature>
<organism evidence="3 4">
    <name type="scientific">Sulfobacillus acidophilus</name>
    <dbReference type="NCBI Taxonomy" id="53633"/>
    <lineage>
        <taxon>Bacteria</taxon>
        <taxon>Bacillati</taxon>
        <taxon>Bacillota</taxon>
        <taxon>Clostridia</taxon>
        <taxon>Eubacteriales</taxon>
        <taxon>Clostridiales Family XVII. Incertae Sedis</taxon>
        <taxon>Sulfobacillus</taxon>
    </lineage>
</organism>
<proteinExistence type="predicted"/>
<dbReference type="SUPFAM" id="SSF51344">
    <property type="entry name" value="Epsilon subunit of F1F0-ATP synthase N-terminal domain"/>
    <property type="match status" value="1"/>
</dbReference>
<sequence>MIELEIVTPQRQLLKVPCQSVTLPGQMGEFEVLQ</sequence>
<evidence type="ECO:0000259" key="2">
    <source>
        <dbReference type="Pfam" id="PF02823"/>
    </source>
</evidence>
<keyword evidence="1" id="KW-0066">ATP synthesis</keyword>
<dbReference type="EMBL" id="JAFITA010000016">
    <property type="protein sequence ID" value="MBN4077468.1"/>
    <property type="molecule type" value="Genomic_DNA"/>
</dbReference>